<dbReference type="GO" id="GO:0005886">
    <property type="term" value="C:plasma membrane"/>
    <property type="evidence" value="ECO:0007669"/>
    <property type="project" value="UniProtKB-SubCell"/>
</dbReference>
<dbReference type="Proteomes" id="UP001457282">
    <property type="component" value="Unassembled WGS sequence"/>
</dbReference>
<evidence type="ECO:0000256" key="13">
    <source>
        <dbReference type="ARBA" id="ARBA00022741"/>
    </source>
</evidence>
<dbReference type="PANTHER" id="PTHR48053">
    <property type="entry name" value="LEUCINE RICH REPEAT FAMILY PROTEIN, EXPRESSED"/>
    <property type="match status" value="1"/>
</dbReference>
<dbReference type="Pfam" id="PF08263">
    <property type="entry name" value="LRRNT_2"/>
    <property type="match status" value="1"/>
</dbReference>
<keyword evidence="19" id="KW-0325">Glycoprotein</keyword>
<evidence type="ECO:0000256" key="12">
    <source>
        <dbReference type="ARBA" id="ARBA00022737"/>
    </source>
</evidence>
<comment type="subcellular location">
    <subcellularLocation>
        <location evidence="1">Cell membrane</location>
        <topology evidence="1">Single-pass type I membrane protein</topology>
    </subcellularLocation>
</comment>
<feature type="binding site" evidence="22">
    <location>
        <position position="762"/>
    </location>
    <ligand>
        <name>ATP</name>
        <dbReference type="ChEBI" id="CHEBI:30616"/>
    </ligand>
</feature>
<evidence type="ECO:0000256" key="19">
    <source>
        <dbReference type="ARBA" id="ARBA00023180"/>
    </source>
</evidence>
<dbReference type="Pfam" id="PF23598">
    <property type="entry name" value="LRR_14"/>
    <property type="match status" value="1"/>
</dbReference>
<dbReference type="InterPro" id="IPR013210">
    <property type="entry name" value="LRR_N_plant-typ"/>
</dbReference>
<dbReference type="FunFam" id="3.80.10.10:FF:000041">
    <property type="entry name" value="LRR receptor-like serine/threonine-protein kinase ERECTA"/>
    <property type="match status" value="1"/>
</dbReference>
<dbReference type="SUPFAM" id="SSF56112">
    <property type="entry name" value="Protein kinase-like (PK-like)"/>
    <property type="match status" value="1"/>
</dbReference>
<comment type="similarity">
    <text evidence="2">Belongs to the protein kinase superfamily. Ser/Thr protein kinase family.</text>
</comment>
<evidence type="ECO:0000256" key="9">
    <source>
        <dbReference type="ARBA" id="ARBA00022679"/>
    </source>
</evidence>
<evidence type="ECO:0000313" key="27">
    <source>
        <dbReference type="Proteomes" id="UP001457282"/>
    </source>
</evidence>
<comment type="caution">
    <text evidence="26">The sequence shown here is derived from an EMBL/GenBank/DDBJ whole genome shotgun (WGS) entry which is preliminary data.</text>
</comment>
<feature type="signal peptide" evidence="24">
    <location>
        <begin position="1"/>
        <end position="28"/>
    </location>
</feature>
<dbReference type="InterPro" id="IPR055414">
    <property type="entry name" value="LRR_R13L4/SHOC2-like"/>
</dbReference>
<dbReference type="InterPro" id="IPR032675">
    <property type="entry name" value="LRR_dom_sf"/>
</dbReference>
<dbReference type="InterPro" id="IPR000719">
    <property type="entry name" value="Prot_kinase_dom"/>
</dbReference>
<dbReference type="InterPro" id="IPR003591">
    <property type="entry name" value="Leu-rich_rpt_typical-subtyp"/>
</dbReference>
<keyword evidence="5" id="KW-1003">Cell membrane</keyword>
<evidence type="ECO:0000256" key="16">
    <source>
        <dbReference type="ARBA" id="ARBA00022989"/>
    </source>
</evidence>
<dbReference type="SMART" id="SM00220">
    <property type="entry name" value="S_TKc"/>
    <property type="match status" value="1"/>
</dbReference>
<dbReference type="SMART" id="SM00365">
    <property type="entry name" value="LRR_SD22"/>
    <property type="match status" value="6"/>
</dbReference>
<evidence type="ECO:0000256" key="4">
    <source>
        <dbReference type="ARBA" id="ARBA00012513"/>
    </source>
</evidence>
<keyword evidence="8" id="KW-0433">Leucine-rich repeat</keyword>
<dbReference type="Pfam" id="PF07714">
    <property type="entry name" value="PK_Tyr_Ser-Thr"/>
    <property type="match status" value="1"/>
</dbReference>
<keyword evidence="6" id="KW-0723">Serine/threonine-protein kinase</keyword>
<dbReference type="Pfam" id="PF00560">
    <property type="entry name" value="LRR_1"/>
    <property type="match status" value="6"/>
</dbReference>
<evidence type="ECO:0000256" key="22">
    <source>
        <dbReference type="PROSITE-ProRule" id="PRU10141"/>
    </source>
</evidence>
<evidence type="ECO:0000256" key="17">
    <source>
        <dbReference type="ARBA" id="ARBA00023136"/>
    </source>
</evidence>
<evidence type="ECO:0000256" key="21">
    <source>
        <dbReference type="ARBA" id="ARBA00048679"/>
    </source>
</evidence>
<evidence type="ECO:0000256" key="10">
    <source>
        <dbReference type="ARBA" id="ARBA00022692"/>
    </source>
</evidence>
<evidence type="ECO:0000256" key="2">
    <source>
        <dbReference type="ARBA" id="ARBA00008684"/>
    </source>
</evidence>
<evidence type="ECO:0000256" key="15">
    <source>
        <dbReference type="ARBA" id="ARBA00022840"/>
    </source>
</evidence>
<dbReference type="SMART" id="SM00369">
    <property type="entry name" value="LRR_TYP"/>
    <property type="match status" value="8"/>
</dbReference>
<feature type="domain" description="Protein kinase" evidence="25">
    <location>
        <begin position="733"/>
        <end position="1028"/>
    </location>
</feature>
<dbReference type="PROSITE" id="PS00108">
    <property type="entry name" value="PROTEIN_KINASE_ST"/>
    <property type="match status" value="1"/>
</dbReference>
<sequence length="1028" mass="112827">MAYNLNCSTKAMVLCFFFILLVLPFNSAFLCEDSSDCQTLLKFKEGLTSDPKGHLQTWNKANPLCNWTGITCHPQLEDRVIGLELIDMGLLGRISPFISNLSLLTTLSLQSNGFHGSIPSSLGKLAELAFLNFSSNKLEGNIPGSLHGCQSLEVLDLTYNNLSGVIPEELGWVKNLTYLALGVNRLSGVLPSSLSNLTELTQLILPVNYFTGKIPPELGALRRLEILNLHTNYLEGPIPAAIGNCTALREIMLLENSLSGEIPSDLFAKLKNMQKMYMSSNNLSGKIPVTLSNLSQLILFDVSLNNLEGEVPTGLGMLKNLENFYLHSNNLSGGPGFLTALTNCSYLQKLHLGSCLFTGNIPSSIGNLSKDLYYLNLFNNRITGSLPDSIGNLSGLVTLYLSDNHLEGKIPASFGKLSSLQRLYLGNNRIIGPIPDNLGMMSSLGLLEFGNNSIGGSIPPSLGNLSQLRYLDLSRNRLSGKFPIELTQCSLMMLLDLSFNSLQGSVPVQIDQFSNLALSLNLSNNNFEGQLPASIGKLVSVQAIDLSDNKFSGVITSLIGSCISLLYLNMSNNMFEGTIPESLKSVTQLEVLDLSRNQLNGTVPIWLAKEQTIKNLNLSYNRLSGEVPDTGSIKFFNRSSLLGNVGLCGGSALLGLPPCQVQKRKHKIRKSVLYYLVAAVALVCVLVPVFVYFFRRKHDSKPQDGMLIVMGSPSHHGCRTFTQRELEIATGEFNEAHLLGRGSFGSVYKAIIDDGRTTVAAKVLHGDSIKSHKVFKREWQILSEIKHRNLVRMVGYTWVTQFKALILEYIGNGNLAQHLYPGGLEEGACELTLRERMSIAIDVASGLEYLQEGCPVQIIHCDLKPENVLIDNDMVAHVADFGIGKLISADKPKELHVSTTWFLRGSIGYIPPEYGQGVEVSAKGDVYSFGVMVLEMITRKRPTSNVFSDEVDLRKWVNSSYPDHVLDVVDGTLKEIKSTNGALDELEKCCTQMLDVGLMCTEENPQNRPAMSFVAHKLKQCLESSKFM</sequence>
<feature type="transmembrane region" description="Helical" evidence="23">
    <location>
        <begin position="551"/>
        <end position="568"/>
    </location>
</feature>
<gene>
    <name evidence="26" type="ORF">M0R45_028401</name>
</gene>
<dbReference type="Gene3D" id="3.30.200.20">
    <property type="entry name" value="Phosphorylase Kinase, domain 1"/>
    <property type="match status" value="1"/>
</dbReference>
<comment type="catalytic activity">
    <reaction evidence="21">
        <text>L-seryl-[protein] + ATP = O-phospho-L-seryl-[protein] + ADP + H(+)</text>
        <dbReference type="Rhea" id="RHEA:17989"/>
        <dbReference type="Rhea" id="RHEA-COMP:9863"/>
        <dbReference type="Rhea" id="RHEA-COMP:11604"/>
        <dbReference type="ChEBI" id="CHEBI:15378"/>
        <dbReference type="ChEBI" id="CHEBI:29999"/>
        <dbReference type="ChEBI" id="CHEBI:30616"/>
        <dbReference type="ChEBI" id="CHEBI:83421"/>
        <dbReference type="ChEBI" id="CHEBI:456216"/>
        <dbReference type="EC" id="2.7.11.1"/>
    </reaction>
</comment>
<dbReference type="PROSITE" id="PS00107">
    <property type="entry name" value="PROTEIN_KINASE_ATP"/>
    <property type="match status" value="1"/>
</dbReference>
<evidence type="ECO:0000256" key="18">
    <source>
        <dbReference type="ARBA" id="ARBA00023170"/>
    </source>
</evidence>
<keyword evidence="7" id="KW-0597">Phosphoprotein</keyword>
<evidence type="ECO:0000259" key="25">
    <source>
        <dbReference type="PROSITE" id="PS50011"/>
    </source>
</evidence>
<name>A0AAW1W7J6_RUBAR</name>
<dbReference type="CDD" id="cd14066">
    <property type="entry name" value="STKc_IRAK"/>
    <property type="match status" value="1"/>
</dbReference>
<evidence type="ECO:0000313" key="26">
    <source>
        <dbReference type="EMBL" id="KAK9919826.1"/>
    </source>
</evidence>
<dbReference type="FunFam" id="3.80.10.10:FF:000288">
    <property type="entry name" value="LRR receptor-like serine/threonine-protein kinase EFR"/>
    <property type="match status" value="1"/>
</dbReference>
<dbReference type="Gene3D" id="1.10.510.10">
    <property type="entry name" value="Transferase(Phosphotransferase) domain 1"/>
    <property type="match status" value="1"/>
</dbReference>
<evidence type="ECO:0000256" key="14">
    <source>
        <dbReference type="ARBA" id="ARBA00022777"/>
    </source>
</evidence>
<evidence type="ECO:0000256" key="8">
    <source>
        <dbReference type="ARBA" id="ARBA00022614"/>
    </source>
</evidence>
<keyword evidence="15 22" id="KW-0067">ATP-binding</keyword>
<keyword evidence="11 24" id="KW-0732">Signal</keyword>
<dbReference type="AlphaFoldDB" id="A0AAW1W7J6"/>
<reference evidence="26 27" key="1">
    <citation type="journal article" date="2023" name="G3 (Bethesda)">
        <title>A chromosome-length genome assembly and annotation of blackberry (Rubus argutus, cv. 'Hillquist').</title>
        <authorList>
            <person name="Bruna T."/>
            <person name="Aryal R."/>
            <person name="Dudchenko O."/>
            <person name="Sargent D.J."/>
            <person name="Mead D."/>
            <person name="Buti M."/>
            <person name="Cavallini A."/>
            <person name="Hytonen T."/>
            <person name="Andres J."/>
            <person name="Pham M."/>
            <person name="Weisz D."/>
            <person name="Mascagni F."/>
            <person name="Usai G."/>
            <person name="Natali L."/>
            <person name="Bassil N."/>
            <person name="Fernandez G.E."/>
            <person name="Lomsadze A."/>
            <person name="Armour M."/>
            <person name="Olukolu B."/>
            <person name="Poorten T."/>
            <person name="Britton C."/>
            <person name="Davik J."/>
            <person name="Ashrafi H."/>
            <person name="Aiden E.L."/>
            <person name="Borodovsky M."/>
            <person name="Worthington M."/>
        </authorList>
    </citation>
    <scope>NUCLEOTIDE SEQUENCE [LARGE SCALE GENOMIC DNA]</scope>
    <source>
        <strain evidence="26">PI 553951</strain>
    </source>
</reference>
<feature type="chain" id="PRO_5044025022" description="non-specific serine/threonine protein kinase" evidence="24">
    <location>
        <begin position="29"/>
        <end position="1028"/>
    </location>
</feature>
<keyword evidence="12" id="KW-0677">Repeat</keyword>
<dbReference type="PANTHER" id="PTHR48053:SF47">
    <property type="entry name" value="RECEPTOR KINASE-LIKE PROTEIN XA21"/>
    <property type="match status" value="1"/>
</dbReference>
<dbReference type="InterPro" id="IPR008271">
    <property type="entry name" value="Ser/Thr_kinase_AS"/>
</dbReference>
<protein>
    <recommendedName>
        <fullName evidence="4">non-specific serine/threonine protein kinase</fullName>
        <ecNumber evidence="4">2.7.11.1</ecNumber>
    </recommendedName>
</protein>
<comment type="catalytic activity">
    <reaction evidence="20">
        <text>L-threonyl-[protein] + ATP = O-phospho-L-threonyl-[protein] + ADP + H(+)</text>
        <dbReference type="Rhea" id="RHEA:46608"/>
        <dbReference type="Rhea" id="RHEA-COMP:11060"/>
        <dbReference type="Rhea" id="RHEA-COMP:11605"/>
        <dbReference type="ChEBI" id="CHEBI:15378"/>
        <dbReference type="ChEBI" id="CHEBI:30013"/>
        <dbReference type="ChEBI" id="CHEBI:30616"/>
        <dbReference type="ChEBI" id="CHEBI:61977"/>
        <dbReference type="ChEBI" id="CHEBI:456216"/>
        <dbReference type="EC" id="2.7.11.1"/>
    </reaction>
</comment>
<evidence type="ECO:0000256" key="1">
    <source>
        <dbReference type="ARBA" id="ARBA00004251"/>
    </source>
</evidence>
<keyword evidence="14" id="KW-0418">Kinase</keyword>
<evidence type="ECO:0000256" key="20">
    <source>
        <dbReference type="ARBA" id="ARBA00047899"/>
    </source>
</evidence>
<dbReference type="PRINTS" id="PR00019">
    <property type="entry name" value="LEURICHRPT"/>
</dbReference>
<comment type="similarity">
    <text evidence="3">Belongs to the RLP family.</text>
</comment>
<proteinExistence type="inferred from homology"/>
<dbReference type="SUPFAM" id="SSF52058">
    <property type="entry name" value="L domain-like"/>
    <property type="match status" value="2"/>
</dbReference>
<dbReference type="FunFam" id="3.80.10.10:FF:000275">
    <property type="entry name" value="Leucine-rich repeat receptor-like protein kinase"/>
    <property type="match status" value="1"/>
</dbReference>
<dbReference type="FunFam" id="1.10.510.10:FF:000358">
    <property type="entry name" value="Putative leucine-rich repeat receptor-like serine/threonine-protein kinase"/>
    <property type="match status" value="1"/>
</dbReference>
<dbReference type="GO" id="GO:0005524">
    <property type="term" value="F:ATP binding"/>
    <property type="evidence" value="ECO:0007669"/>
    <property type="project" value="UniProtKB-UniRule"/>
</dbReference>
<dbReference type="EC" id="2.7.11.1" evidence="4"/>
<keyword evidence="27" id="KW-1185">Reference proteome</keyword>
<dbReference type="InterPro" id="IPR001245">
    <property type="entry name" value="Ser-Thr/Tyr_kinase_cat_dom"/>
</dbReference>
<evidence type="ECO:0000256" key="6">
    <source>
        <dbReference type="ARBA" id="ARBA00022527"/>
    </source>
</evidence>
<dbReference type="InterPro" id="IPR011009">
    <property type="entry name" value="Kinase-like_dom_sf"/>
</dbReference>
<dbReference type="InterPro" id="IPR051716">
    <property type="entry name" value="Plant_RL_S/T_kinase"/>
</dbReference>
<dbReference type="InterPro" id="IPR001611">
    <property type="entry name" value="Leu-rich_rpt"/>
</dbReference>
<keyword evidence="9" id="KW-0808">Transferase</keyword>
<evidence type="ECO:0000256" key="24">
    <source>
        <dbReference type="SAM" id="SignalP"/>
    </source>
</evidence>
<organism evidence="26 27">
    <name type="scientific">Rubus argutus</name>
    <name type="common">Southern blackberry</name>
    <dbReference type="NCBI Taxonomy" id="59490"/>
    <lineage>
        <taxon>Eukaryota</taxon>
        <taxon>Viridiplantae</taxon>
        <taxon>Streptophyta</taxon>
        <taxon>Embryophyta</taxon>
        <taxon>Tracheophyta</taxon>
        <taxon>Spermatophyta</taxon>
        <taxon>Magnoliopsida</taxon>
        <taxon>eudicotyledons</taxon>
        <taxon>Gunneridae</taxon>
        <taxon>Pentapetalae</taxon>
        <taxon>rosids</taxon>
        <taxon>fabids</taxon>
        <taxon>Rosales</taxon>
        <taxon>Rosaceae</taxon>
        <taxon>Rosoideae</taxon>
        <taxon>Rosoideae incertae sedis</taxon>
        <taxon>Rubus</taxon>
    </lineage>
</organism>
<keyword evidence="18" id="KW-0675">Receptor</keyword>
<keyword evidence="16 23" id="KW-1133">Transmembrane helix</keyword>
<evidence type="ECO:0000256" key="5">
    <source>
        <dbReference type="ARBA" id="ARBA00022475"/>
    </source>
</evidence>
<dbReference type="EMBL" id="JBEDUW010000006">
    <property type="protein sequence ID" value="KAK9919826.1"/>
    <property type="molecule type" value="Genomic_DNA"/>
</dbReference>
<keyword evidence="10 23" id="KW-0812">Transmembrane</keyword>
<dbReference type="Pfam" id="PF13855">
    <property type="entry name" value="LRR_8"/>
    <property type="match status" value="1"/>
</dbReference>
<evidence type="ECO:0000256" key="23">
    <source>
        <dbReference type="SAM" id="Phobius"/>
    </source>
</evidence>
<evidence type="ECO:0000256" key="7">
    <source>
        <dbReference type="ARBA" id="ARBA00022553"/>
    </source>
</evidence>
<accession>A0AAW1W7J6</accession>
<keyword evidence="17 23" id="KW-0472">Membrane</keyword>
<dbReference type="PROSITE" id="PS50011">
    <property type="entry name" value="PROTEIN_KINASE_DOM"/>
    <property type="match status" value="1"/>
</dbReference>
<evidence type="ECO:0000256" key="11">
    <source>
        <dbReference type="ARBA" id="ARBA00022729"/>
    </source>
</evidence>
<keyword evidence="13 22" id="KW-0547">Nucleotide-binding</keyword>
<dbReference type="GO" id="GO:0004674">
    <property type="term" value="F:protein serine/threonine kinase activity"/>
    <property type="evidence" value="ECO:0007669"/>
    <property type="project" value="UniProtKB-KW"/>
</dbReference>
<dbReference type="InterPro" id="IPR017441">
    <property type="entry name" value="Protein_kinase_ATP_BS"/>
</dbReference>
<feature type="transmembrane region" description="Helical" evidence="23">
    <location>
        <begin position="672"/>
        <end position="694"/>
    </location>
</feature>
<evidence type="ECO:0000256" key="3">
    <source>
        <dbReference type="ARBA" id="ARBA00009592"/>
    </source>
</evidence>
<dbReference type="Gene3D" id="3.80.10.10">
    <property type="entry name" value="Ribonuclease Inhibitor"/>
    <property type="match status" value="4"/>
</dbReference>